<comment type="caution">
    <text evidence="13">The sequence shown here is derived from an EMBL/GenBank/DDBJ whole genome shotgun (WGS) entry which is preliminary data.</text>
</comment>
<evidence type="ECO:0000256" key="10">
    <source>
        <dbReference type="SAM" id="MobiDB-lite"/>
    </source>
</evidence>
<dbReference type="GO" id="GO:0005096">
    <property type="term" value="F:GTPase activator activity"/>
    <property type="evidence" value="ECO:0007669"/>
    <property type="project" value="UniProtKB-KW"/>
</dbReference>
<feature type="region of interest" description="Disordered" evidence="10">
    <location>
        <begin position="102"/>
        <end position="121"/>
    </location>
</feature>
<evidence type="ECO:0000313" key="13">
    <source>
        <dbReference type="EMBL" id="KAK0049529.1"/>
    </source>
</evidence>
<feature type="region of interest" description="Disordered" evidence="10">
    <location>
        <begin position="1"/>
        <end position="21"/>
    </location>
</feature>
<feature type="domain" description="Rab3GAP catalytic subunit C-terminal" evidence="12">
    <location>
        <begin position="901"/>
        <end position="1123"/>
    </location>
</feature>
<evidence type="ECO:0000256" key="5">
    <source>
        <dbReference type="ARBA" id="ARBA00015817"/>
    </source>
</evidence>
<dbReference type="Proteomes" id="UP001233172">
    <property type="component" value="Unassembled WGS sequence"/>
</dbReference>
<feature type="region of interest" description="Disordered" evidence="10">
    <location>
        <begin position="447"/>
        <end position="486"/>
    </location>
</feature>
<keyword evidence="7" id="KW-0963">Cytoplasm</keyword>
<feature type="compositionally biased region" description="Low complexity" evidence="10">
    <location>
        <begin position="448"/>
        <end position="458"/>
    </location>
</feature>
<dbReference type="InterPro" id="IPR026147">
    <property type="entry name" value="Rab3GAP1_conserved"/>
</dbReference>
<keyword evidence="6" id="KW-0343">GTPase activation</keyword>
<dbReference type="AlphaFoldDB" id="A0AAD8B7U1"/>
<evidence type="ECO:0000256" key="1">
    <source>
        <dbReference type="ARBA" id="ARBA00004222"/>
    </source>
</evidence>
<feature type="domain" description="Rab3GAP catalytic subunit conserved" evidence="11">
    <location>
        <begin position="719"/>
        <end position="889"/>
    </location>
</feature>
<evidence type="ECO:0000256" key="7">
    <source>
        <dbReference type="ARBA" id="ARBA00022490"/>
    </source>
</evidence>
<feature type="compositionally biased region" description="Acidic residues" evidence="10">
    <location>
        <begin position="629"/>
        <end position="647"/>
    </location>
</feature>
<feature type="compositionally biased region" description="Basic and acidic residues" evidence="10">
    <location>
        <begin position="691"/>
        <end position="701"/>
    </location>
</feature>
<evidence type="ECO:0000256" key="8">
    <source>
        <dbReference type="ARBA" id="ARBA00022824"/>
    </source>
</evidence>
<dbReference type="PANTHER" id="PTHR21422:SF9">
    <property type="entry name" value="RAB3 GTPASE-ACTIVATING PROTEIN CATALYTIC SUBUNIT"/>
    <property type="match status" value="1"/>
</dbReference>
<feature type="compositionally biased region" description="Low complexity" evidence="10">
    <location>
        <begin position="702"/>
        <end position="711"/>
    </location>
</feature>
<keyword evidence="8" id="KW-0256">Endoplasmic reticulum</keyword>
<dbReference type="PANTHER" id="PTHR21422">
    <property type="entry name" value="RAB3 GTPASE-ACTIVATING PROTEIN CATALYTIC SUBUNIT"/>
    <property type="match status" value="1"/>
</dbReference>
<evidence type="ECO:0000259" key="12">
    <source>
        <dbReference type="Pfam" id="PF19533"/>
    </source>
</evidence>
<evidence type="ECO:0000256" key="4">
    <source>
        <dbReference type="ARBA" id="ARBA00008856"/>
    </source>
</evidence>
<feature type="compositionally biased region" description="Low complexity" evidence="10">
    <location>
        <begin position="465"/>
        <end position="478"/>
    </location>
</feature>
<evidence type="ECO:0000256" key="6">
    <source>
        <dbReference type="ARBA" id="ARBA00022468"/>
    </source>
</evidence>
<feature type="compositionally biased region" description="Basic and acidic residues" evidence="10">
    <location>
        <begin position="1"/>
        <end position="13"/>
    </location>
</feature>
<reference evidence="13" key="2">
    <citation type="submission" date="2023-04" db="EMBL/GenBank/DDBJ databases">
        <authorList>
            <person name="Bu L."/>
            <person name="Lu L."/>
            <person name="Laidemitt M.R."/>
            <person name="Zhang S.M."/>
            <person name="Mutuku M."/>
            <person name="Mkoji G."/>
            <person name="Steinauer M."/>
            <person name="Loker E.S."/>
        </authorList>
    </citation>
    <scope>NUCLEOTIDE SEQUENCE</scope>
    <source>
        <strain evidence="13">KasaAsao</strain>
        <tissue evidence="13">Whole Snail</tissue>
    </source>
</reference>
<evidence type="ECO:0000256" key="9">
    <source>
        <dbReference type="ARBA" id="ARBA00023034"/>
    </source>
</evidence>
<feature type="compositionally biased region" description="Low complexity" evidence="10">
    <location>
        <begin position="679"/>
        <end position="690"/>
    </location>
</feature>
<comment type="similarity">
    <text evidence="4">Belongs to the Rab3-GAP catalytic subunit family.</text>
</comment>
<organism evidence="13 14">
    <name type="scientific">Biomphalaria pfeifferi</name>
    <name type="common">Bloodfluke planorb</name>
    <name type="synonym">Freshwater snail</name>
    <dbReference type="NCBI Taxonomy" id="112525"/>
    <lineage>
        <taxon>Eukaryota</taxon>
        <taxon>Metazoa</taxon>
        <taxon>Spiralia</taxon>
        <taxon>Lophotrochozoa</taxon>
        <taxon>Mollusca</taxon>
        <taxon>Gastropoda</taxon>
        <taxon>Heterobranchia</taxon>
        <taxon>Euthyneura</taxon>
        <taxon>Panpulmonata</taxon>
        <taxon>Hygrophila</taxon>
        <taxon>Lymnaeoidea</taxon>
        <taxon>Planorbidae</taxon>
        <taxon>Biomphalaria</taxon>
    </lineage>
</organism>
<feature type="region of interest" description="Disordered" evidence="10">
    <location>
        <begin position="623"/>
        <end position="721"/>
    </location>
</feature>
<keyword evidence="14" id="KW-1185">Reference proteome</keyword>
<dbReference type="GO" id="GO:0005794">
    <property type="term" value="C:Golgi apparatus"/>
    <property type="evidence" value="ECO:0007669"/>
    <property type="project" value="UniProtKB-SubCell"/>
</dbReference>
<feature type="compositionally biased region" description="Low complexity" evidence="10">
    <location>
        <begin position="1062"/>
        <end position="1072"/>
    </location>
</feature>
<dbReference type="Pfam" id="PF19533">
    <property type="entry name" value="Rab3-GAP_cat_C"/>
    <property type="match status" value="1"/>
</dbReference>
<evidence type="ECO:0000256" key="2">
    <source>
        <dbReference type="ARBA" id="ARBA00004240"/>
    </source>
</evidence>
<reference evidence="13" key="1">
    <citation type="journal article" date="2023" name="PLoS Negl. Trop. Dis.">
        <title>A genome sequence for Biomphalaria pfeifferi, the major vector snail for the human-infecting parasite Schistosoma mansoni.</title>
        <authorList>
            <person name="Bu L."/>
            <person name="Lu L."/>
            <person name="Laidemitt M.R."/>
            <person name="Zhang S.M."/>
            <person name="Mutuku M."/>
            <person name="Mkoji G."/>
            <person name="Steinauer M."/>
            <person name="Loker E.S."/>
        </authorList>
    </citation>
    <scope>NUCLEOTIDE SEQUENCE</scope>
    <source>
        <strain evidence="13">KasaAsao</strain>
    </source>
</reference>
<name>A0AAD8B7U1_BIOPF</name>
<sequence>MSSMEGGDRDKKLVSPKNSSNVDDEADVFEITDFTTASVWECFIARLEEILHEWKLVNHEPCEPALKDQYASGTWAERTEEVVFVDFRFHFSYLYLKGNDEVAPKSTNSKREDVEESDDDHKTPTVFFDLMNLENDFPMRAHYLCRWYGLQEFFTLMPVSEKQYIDSESRAKLLLSSSSIALANCNCSIPVFIQLHQKWRKLFTGTCLVPGASIEFEMSHLRKFPPQFCHLAGLLDVFKSKLGCVYISMPPVSVSVRFTYILKDWFHSAWPQMPPDFSSISDGEVGYGDLDFLPFGACTDPISELHLSCTWPCLSEDMIVENSLYSDLDPLQAPQWNVKLQMTDDPQCLLGEFLKDFLKLCDRIESTDEVLKKVLVDTDGDKHSAEITHALQKLTEPVPALSSLPSLGNVVSSASSRIKFKPNEAPIPDILMDRILQYLFPDAKIPRSQSGLKSPSSKSARKESNVSLTSGSLTSSVSEHTIDEDKKAETEKISDILTDLSKQLKSAPVDSLTHRLSLALCNVNHNFGGLLGVAHLWQEFILEMRFRWENKHLICSIEKGTPNMGSCLLHQKLQMLNCCIECKIKRESAGYGYGPDSQNIHNQLPDVIDASSPKAMKRLSKAASSLGYSDDDDEEEEFFECDDDEAGPETKVDDATNVKDDDSVKGRAKNGPDEAENALSSDSSSLSCKSDVNDKRKELKNSSRNSSMSSSIFHDSLSHRPEGRMVPMKNVYLLNSGEQLYIPITQEPSPMTEDMLEEQAEVLAKLGTSAEGSQIRARMQSACLVSDMESFKAANPGCILEDFVRWYSPRDYVVEGETNLDNENDLDGESLEADQKGPNVFKRGHLSQRMQIPGNMWVEAWQSARAVPARRQKRLFDDTKEAEKVLHYLASMKPAEVVLHLMPCVVHAAVAKLVEEAAQASVPNLKNIVEPLIARVAKVTRNFPFDKKKYSELLRLIEIAEVFTARTVSLRSKFTSDHLTFPEQEGKETEIENFVTALLNQGEVLVKGGACGPAGAIIHKMFIASQRANNMILDDEDNEEDSISGKPNQDSKKSSMQTLQASSEIRSSSSCSDFPAASTREYILRAMVPRPAPYSKVLPQRMYCILADGESRLAGAFISDTTFQ</sequence>
<evidence type="ECO:0000259" key="11">
    <source>
        <dbReference type="Pfam" id="PF13890"/>
    </source>
</evidence>
<gene>
    <name evidence="13" type="ORF">Bpfe_021065</name>
</gene>
<feature type="region of interest" description="Disordered" evidence="10">
    <location>
        <begin position="1036"/>
        <end position="1073"/>
    </location>
</feature>
<proteinExistence type="inferred from homology"/>
<dbReference type="InterPro" id="IPR045700">
    <property type="entry name" value="Rab3GAP1"/>
</dbReference>
<comment type="subcellular location">
    <subcellularLocation>
        <location evidence="3">Cytoplasm</location>
    </subcellularLocation>
    <subcellularLocation>
        <location evidence="2">Endoplasmic reticulum</location>
    </subcellularLocation>
    <subcellularLocation>
        <location evidence="1">Golgi apparatus</location>
        <location evidence="1">cis-Golgi network</location>
    </subcellularLocation>
</comment>
<protein>
    <recommendedName>
        <fullName evidence="5">Rab3 GTPase-activating protein catalytic subunit</fullName>
    </recommendedName>
</protein>
<accession>A0AAD8B7U1</accession>
<feature type="compositionally biased region" description="Basic and acidic residues" evidence="10">
    <location>
        <begin position="648"/>
        <end position="665"/>
    </location>
</feature>
<evidence type="ECO:0000256" key="3">
    <source>
        <dbReference type="ARBA" id="ARBA00004496"/>
    </source>
</evidence>
<keyword evidence="9" id="KW-0333">Golgi apparatus</keyword>
<dbReference type="InterPro" id="IPR045698">
    <property type="entry name" value="Rab3GAP1_C"/>
</dbReference>
<dbReference type="Pfam" id="PF13890">
    <property type="entry name" value="Rab3-GTPase_cat"/>
    <property type="match status" value="1"/>
</dbReference>
<dbReference type="EMBL" id="JASAOG010000125">
    <property type="protein sequence ID" value="KAK0049529.1"/>
    <property type="molecule type" value="Genomic_DNA"/>
</dbReference>
<dbReference type="GO" id="GO:0005783">
    <property type="term" value="C:endoplasmic reticulum"/>
    <property type="evidence" value="ECO:0007669"/>
    <property type="project" value="UniProtKB-SubCell"/>
</dbReference>
<evidence type="ECO:0000313" key="14">
    <source>
        <dbReference type="Proteomes" id="UP001233172"/>
    </source>
</evidence>